<protein>
    <submittedName>
        <fullName evidence="1">Uncharacterized protein</fullName>
    </submittedName>
</protein>
<sequence>MDPTGDPQGPRLLTAATAVLGELEEFGFRIAESDAASGRTGAGRPLWPGC</sequence>
<proteinExistence type="predicted"/>
<dbReference type="Proteomes" id="UP001523369">
    <property type="component" value="Unassembled WGS sequence"/>
</dbReference>
<evidence type="ECO:0000313" key="2">
    <source>
        <dbReference type="Proteomes" id="UP001523369"/>
    </source>
</evidence>
<dbReference type="EMBL" id="JAMYJR010000030">
    <property type="protein sequence ID" value="MCO8274323.1"/>
    <property type="molecule type" value="Genomic_DNA"/>
</dbReference>
<comment type="caution">
    <text evidence="1">The sequence shown here is derived from an EMBL/GenBank/DDBJ whole genome shotgun (WGS) entry which is preliminary data.</text>
</comment>
<keyword evidence="2" id="KW-1185">Reference proteome</keyword>
<organism evidence="1 2">
    <name type="scientific">Paractinoplanes aksuensis</name>
    <dbReference type="NCBI Taxonomy" id="2939490"/>
    <lineage>
        <taxon>Bacteria</taxon>
        <taxon>Bacillati</taxon>
        <taxon>Actinomycetota</taxon>
        <taxon>Actinomycetes</taxon>
        <taxon>Micromonosporales</taxon>
        <taxon>Micromonosporaceae</taxon>
        <taxon>Paractinoplanes</taxon>
    </lineage>
</organism>
<reference evidence="1 2" key="1">
    <citation type="submission" date="2022-06" db="EMBL/GenBank/DDBJ databases">
        <title>New Species of the Genus Actinoplanes, ActinopZanes ferrugineus.</title>
        <authorList>
            <person name="Ding P."/>
        </authorList>
    </citation>
    <scope>NUCLEOTIDE SEQUENCE [LARGE SCALE GENOMIC DNA]</scope>
    <source>
        <strain evidence="1 2">TRM88003</strain>
    </source>
</reference>
<name>A0ABT1DTZ2_9ACTN</name>
<accession>A0ABT1DTZ2</accession>
<gene>
    <name evidence="1" type="ORF">M1L60_27355</name>
</gene>
<dbReference type="RefSeq" id="WP_253240398.1">
    <property type="nucleotide sequence ID" value="NZ_JAMYJR010000030.1"/>
</dbReference>
<evidence type="ECO:0000313" key="1">
    <source>
        <dbReference type="EMBL" id="MCO8274323.1"/>
    </source>
</evidence>